<evidence type="ECO:0000313" key="2">
    <source>
        <dbReference type="Proteomes" id="UP000008148"/>
    </source>
</evidence>
<sequence length="41" mass="4614">MTVNAIRFLLTPRYDEEYVRGNILNNSPASGILIFSVTPKC</sequence>
<dbReference type="Proteomes" id="UP000008148">
    <property type="component" value="Chromosome"/>
</dbReference>
<dbReference type="KEGG" id="cko:CKO_02027"/>
<protein>
    <submittedName>
        <fullName evidence="1">Uncharacterized protein</fullName>
    </submittedName>
</protein>
<keyword evidence="2" id="KW-1185">Reference proteome</keyword>
<dbReference type="AlphaFoldDB" id="A8AI40"/>
<evidence type="ECO:0000313" key="1">
    <source>
        <dbReference type="EMBL" id="ABV13153.1"/>
    </source>
</evidence>
<dbReference type="STRING" id="290338.CKO_02027"/>
<organism evidence="1 2">
    <name type="scientific">Citrobacter koseri (strain ATCC BAA-895 / CDC 4225-83 / SGSC4696)</name>
    <dbReference type="NCBI Taxonomy" id="290338"/>
    <lineage>
        <taxon>Bacteria</taxon>
        <taxon>Pseudomonadati</taxon>
        <taxon>Pseudomonadota</taxon>
        <taxon>Gammaproteobacteria</taxon>
        <taxon>Enterobacterales</taxon>
        <taxon>Enterobacteriaceae</taxon>
        <taxon>Citrobacter</taxon>
    </lineage>
</organism>
<dbReference type="HOGENOM" id="CLU_217547_0_0_6"/>
<proteinExistence type="predicted"/>
<name>A8AI40_CITK8</name>
<reference evidence="1 2" key="1">
    <citation type="submission" date="2007-08" db="EMBL/GenBank/DDBJ databases">
        <authorList>
            <consortium name="The Citrobacter koseri Genome Sequencing Project"/>
            <person name="McClelland M."/>
            <person name="Sanderson E.K."/>
            <person name="Porwollik S."/>
            <person name="Spieth J."/>
            <person name="Clifton W.S."/>
            <person name="Latreille P."/>
            <person name="Courtney L."/>
            <person name="Wang C."/>
            <person name="Pepin K."/>
            <person name="Bhonagiri V."/>
            <person name="Nash W."/>
            <person name="Johnson M."/>
            <person name="Thiruvilangam P."/>
            <person name="Wilson R."/>
        </authorList>
    </citation>
    <scope>NUCLEOTIDE SEQUENCE [LARGE SCALE GENOMIC DNA]</scope>
    <source>
        <strain evidence="2">ATCC BAA-895 / CDC 4225-83 / SGSC4696</strain>
    </source>
</reference>
<accession>A8AI40</accession>
<gene>
    <name evidence="1" type="ordered locus">CKO_02027</name>
</gene>
<dbReference type="EMBL" id="CP000822">
    <property type="protein sequence ID" value="ABV13153.1"/>
    <property type="molecule type" value="Genomic_DNA"/>
</dbReference>